<proteinExistence type="predicted"/>
<dbReference type="EMBL" id="MN740485">
    <property type="protein sequence ID" value="QHU29350.1"/>
    <property type="molecule type" value="Genomic_DNA"/>
</dbReference>
<accession>A0A6C0LG04</accession>
<reference evidence="2" key="1">
    <citation type="journal article" date="2020" name="Nature">
        <title>Giant virus diversity and host interactions through global metagenomics.</title>
        <authorList>
            <person name="Schulz F."/>
            <person name="Roux S."/>
            <person name="Paez-Espino D."/>
            <person name="Jungbluth S."/>
            <person name="Walsh D.A."/>
            <person name="Denef V.J."/>
            <person name="McMahon K.D."/>
            <person name="Konstantinidis K.T."/>
            <person name="Eloe-Fadrosh E.A."/>
            <person name="Kyrpides N.C."/>
            <person name="Woyke T."/>
        </authorList>
    </citation>
    <scope>NUCLEOTIDE SEQUENCE</scope>
    <source>
        <strain evidence="2">GVMAG-M-3300027804-47</strain>
    </source>
</reference>
<feature type="transmembrane region" description="Helical" evidence="1">
    <location>
        <begin position="21"/>
        <end position="45"/>
    </location>
</feature>
<evidence type="ECO:0000256" key="1">
    <source>
        <dbReference type="SAM" id="Phobius"/>
    </source>
</evidence>
<name>A0A6C0LG04_9ZZZZ</name>
<keyword evidence="1" id="KW-0472">Membrane</keyword>
<keyword evidence="1" id="KW-1133">Transmembrane helix</keyword>
<dbReference type="AlphaFoldDB" id="A0A6C0LG04"/>
<evidence type="ECO:0000313" key="2">
    <source>
        <dbReference type="EMBL" id="QHU29350.1"/>
    </source>
</evidence>
<keyword evidence="1" id="KW-0812">Transmembrane</keyword>
<sequence>MTSSLLKNASSAFISKAMMSAFLFFLINPIGSLLIASISKFILLYNNIIINISLFKIKGYKII</sequence>
<protein>
    <submittedName>
        <fullName evidence="2">Uncharacterized protein</fullName>
    </submittedName>
</protein>
<organism evidence="2">
    <name type="scientific">viral metagenome</name>
    <dbReference type="NCBI Taxonomy" id="1070528"/>
    <lineage>
        <taxon>unclassified sequences</taxon>
        <taxon>metagenomes</taxon>
        <taxon>organismal metagenomes</taxon>
    </lineage>
</organism>